<dbReference type="EnsemblPlants" id="OMERI09G06980.1">
    <property type="protein sequence ID" value="OMERI09G06980.1"/>
    <property type="gene ID" value="OMERI09G06980"/>
</dbReference>
<evidence type="ECO:0000313" key="1">
    <source>
        <dbReference type="EnsemblPlants" id="OMERI09G06980.1"/>
    </source>
</evidence>
<reference evidence="1" key="2">
    <citation type="submission" date="2018-05" db="EMBL/GenBank/DDBJ databases">
        <title>OmerRS3 (Oryza meridionalis Reference Sequence Version 3).</title>
        <authorList>
            <person name="Zhang J."/>
            <person name="Kudrna D."/>
            <person name="Lee S."/>
            <person name="Talag J."/>
            <person name="Welchert J."/>
            <person name="Wing R.A."/>
        </authorList>
    </citation>
    <scope>NUCLEOTIDE SEQUENCE [LARGE SCALE GENOMIC DNA]</scope>
    <source>
        <strain evidence="1">cv. OR44</strain>
    </source>
</reference>
<accession>A0A0E0ERT6</accession>
<dbReference type="Gramene" id="OMERI09G06980.1">
    <property type="protein sequence ID" value="OMERI09G06980.1"/>
    <property type="gene ID" value="OMERI09G06980"/>
</dbReference>
<dbReference type="HOGENOM" id="CLU_2889652_0_0_1"/>
<dbReference type="Proteomes" id="UP000008021">
    <property type="component" value="Chromosome 9"/>
</dbReference>
<keyword evidence="2" id="KW-1185">Reference proteome</keyword>
<evidence type="ECO:0000313" key="2">
    <source>
        <dbReference type="Proteomes" id="UP000008021"/>
    </source>
</evidence>
<sequence length="63" mass="6519">MPLLRLASNTRHTRVASPVNFTHPSTKCTAHGELAAAAAVATSPASTSDGSCRNPRFLIASTV</sequence>
<protein>
    <submittedName>
        <fullName evidence="1">Uncharacterized protein</fullName>
    </submittedName>
</protein>
<name>A0A0E0ERT6_9ORYZ</name>
<proteinExistence type="predicted"/>
<dbReference type="AlphaFoldDB" id="A0A0E0ERT6"/>
<reference evidence="1" key="1">
    <citation type="submission" date="2015-04" db="UniProtKB">
        <authorList>
            <consortium name="EnsemblPlants"/>
        </authorList>
    </citation>
    <scope>IDENTIFICATION</scope>
</reference>
<organism evidence="1">
    <name type="scientific">Oryza meridionalis</name>
    <dbReference type="NCBI Taxonomy" id="40149"/>
    <lineage>
        <taxon>Eukaryota</taxon>
        <taxon>Viridiplantae</taxon>
        <taxon>Streptophyta</taxon>
        <taxon>Embryophyta</taxon>
        <taxon>Tracheophyta</taxon>
        <taxon>Spermatophyta</taxon>
        <taxon>Magnoliopsida</taxon>
        <taxon>Liliopsida</taxon>
        <taxon>Poales</taxon>
        <taxon>Poaceae</taxon>
        <taxon>BOP clade</taxon>
        <taxon>Oryzoideae</taxon>
        <taxon>Oryzeae</taxon>
        <taxon>Oryzinae</taxon>
        <taxon>Oryza</taxon>
    </lineage>
</organism>